<evidence type="ECO:0000256" key="1">
    <source>
        <dbReference type="SAM" id="MobiDB-lite"/>
    </source>
</evidence>
<sequence>MRPGAAQQVEHDRAVVAAQREEIDATGAAHPTARTAARPVRPAVRSRHATTVAVHTPIVPRACTFATALLKWPA</sequence>
<dbReference type="EMBL" id="AP018448">
    <property type="protein sequence ID" value="BBC33495.1"/>
    <property type="molecule type" value="Genomic_DNA"/>
</dbReference>
<name>A0ABN5VJT4_9ACTN</name>
<reference evidence="2 3" key="2">
    <citation type="journal article" date="2023" name="ChemBioChem">
        <title>Acyltransferase Domain Exchange between Two Independent Type I Polyketide Synthases in the Same Producer Strain of Macrolide Antibiotics.</title>
        <authorList>
            <person name="Kudo F."/>
            <person name="Kishikawa K."/>
            <person name="Tsuboi K."/>
            <person name="Kido T."/>
            <person name="Usui T."/>
            <person name="Hashimoto J."/>
            <person name="Shin-Ya K."/>
            <person name="Miyanaga A."/>
            <person name="Eguchi T."/>
        </authorList>
    </citation>
    <scope>NUCLEOTIDE SEQUENCE [LARGE SCALE GENOMIC DNA]</scope>
    <source>
        <strain evidence="2 3">A-8890</strain>
    </source>
</reference>
<keyword evidence="3" id="KW-1185">Reference proteome</keyword>
<feature type="region of interest" description="Disordered" evidence="1">
    <location>
        <begin position="19"/>
        <end position="44"/>
    </location>
</feature>
<gene>
    <name evidence="2" type="ORF">SGFS_047890</name>
</gene>
<feature type="compositionally biased region" description="Low complexity" evidence="1">
    <location>
        <begin position="25"/>
        <end position="43"/>
    </location>
</feature>
<reference evidence="2 3" key="1">
    <citation type="journal article" date="2010" name="ChemBioChem">
        <title>Cloning and characterization of the biosynthetic gene cluster of 16-membered macrolide antibiotic FD-891: involvement of a dual functional cytochrome P450 monooxygenase catalyzing epoxidation and hydroxylation.</title>
        <authorList>
            <person name="Kudo F."/>
            <person name="Motegi A."/>
            <person name="Mizoue K."/>
            <person name="Eguchi T."/>
        </authorList>
    </citation>
    <scope>NUCLEOTIDE SEQUENCE [LARGE SCALE GENOMIC DNA]</scope>
    <source>
        <strain evidence="2 3">A-8890</strain>
    </source>
</reference>
<evidence type="ECO:0000313" key="3">
    <source>
        <dbReference type="Proteomes" id="UP001321542"/>
    </source>
</evidence>
<proteinExistence type="predicted"/>
<dbReference type="Proteomes" id="UP001321542">
    <property type="component" value="Chromosome"/>
</dbReference>
<evidence type="ECO:0000313" key="2">
    <source>
        <dbReference type="EMBL" id="BBC33495.1"/>
    </source>
</evidence>
<organism evidence="2 3">
    <name type="scientific">Streptomyces graminofaciens</name>
    <dbReference type="NCBI Taxonomy" id="68212"/>
    <lineage>
        <taxon>Bacteria</taxon>
        <taxon>Bacillati</taxon>
        <taxon>Actinomycetota</taxon>
        <taxon>Actinomycetes</taxon>
        <taxon>Kitasatosporales</taxon>
        <taxon>Streptomycetaceae</taxon>
        <taxon>Streptomyces</taxon>
    </lineage>
</organism>
<protein>
    <submittedName>
        <fullName evidence="2">Uncharacterized protein</fullName>
    </submittedName>
</protein>
<accession>A0ABN5VJT4</accession>